<organism evidence="1 2">
    <name type="scientific">Cardiocondyla obscurior</name>
    <dbReference type="NCBI Taxonomy" id="286306"/>
    <lineage>
        <taxon>Eukaryota</taxon>
        <taxon>Metazoa</taxon>
        <taxon>Ecdysozoa</taxon>
        <taxon>Arthropoda</taxon>
        <taxon>Hexapoda</taxon>
        <taxon>Insecta</taxon>
        <taxon>Pterygota</taxon>
        <taxon>Neoptera</taxon>
        <taxon>Endopterygota</taxon>
        <taxon>Hymenoptera</taxon>
        <taxon>Apocrita</taxon>
        <taxon>Aculeata</taxon>
        <taxon>Formicoidea</taxon>
        <taxon>Formicidae</taxon>
        <taxon>Myrmicinae</taxon>
        <taxon>Cardiocondyla</taxon>
    </lineage>
</organism>
<dbReference type="EMBL" id="JADYXP020000002">
    <property type="protein sequence ID" value="KAL0131518.1"/>
    <property type="molecule type" value="Genomic_DNA"/>
</dbReference>
<protein>
    <recommendedName>
        <fullName evidence="3">Ribosomal protein L34</fullName>
    </recommendedName>
</protein>
<keyword evidence="2" id="KW-1185">Reference proteome</keyword>
<name>A0AAW2GWE3_9HYME</name>
<evidence type="ECO:0000313" key="1">
    <source>
        <dbReference type="EMBL" id="KAL0131518.1"/>
    </source>
</evidence>
<sequence>MIIACSGRVALRVFIVAVSEIDNTRKCSMINSSAGPIAAKETKSRKGEASETALLISNGCFVCSSREEDTSFVGNVKSAGHRLKNEKRRGYVIRRRRRLYARKT</sequence>
<reference evidence="1 2" key="1">
    <citation type="submission" date="2023-03" db="EMBL/GenBank/DDBJ databases">
        <title>High recombination rates correlate with genetic variation in Cardiocondyla obscurior ants.</title>
        <authorList>
            <person name="Errbii M."/>
        </authorList>
    </citation>
    <scope>NUCLEOTIDE SEQUENCE [LARGE SCALE GENOMIC DNA]</scope>
    <source>
        <strain evidence="1">Alpha-2009</strain>
        <tissue evidence="1">Whole body</tissue>
    </source>
</reference>
<gene>
    <name evidence="1" type="ORF">PUN28_002807</name>
</gene>
<evidence type="ECO:0000313" key="2">
    <source>
        <dbReference type="Proteomes" id="UP001430953"/>
    </source>
</evidence>
<accession>A0AAW2GWE3</accession>
<evidence type="ECO:0008006" key="3">
    <source>
        <dbReference type="Google" id="ProtNLM"/>
    </source>
</evidence>
<dbReference type="AlphaFoldDB" id="A0AAW2GWE3"/>
<proteinExistence type="predicted"/>
<comment type="caution">
    <text evidence="1">The sequence shown here is derived from an EMBL/GenBank/DDBJ whole genome shotgun (WGS) entry which is preliminary data.</text>
</comment>
<dbReference type="Proteomes" id="UP001430953">
    <property type="component" value="Unassembled WGS sequence"/>
</dbReference>